<dbReference type="HOGENOM" id="CLU_1703813_0_0_1"/>
<sequence length="191" mass="21749">MSREIDRLPQPCSRRKTKLIIASCSRTGTLGLYSALKILGYHPYHMVELVLNGGVTHMKLMIENVVANRNRLSGIKRYNRGDVEKWLADYDCLIEIPSYLGTDVLEEYATDPDVQFILTERDPGAWARSVNNTAGRIVTMAATFPSSVLKHFNRSLGVFFHLNELVYWAFSEATNMDNPDNEACLRRSYIE</sequence>
<dbReference type="PANTHER" id="PTHR36978:SF4">
    <property type="entry name" value="P-LOOP CONTAINING NUCLEOSIDE TRIPHOSPHATE HYDROLASE PROTEIN"/>
    <property type="match status" value="1"/>
</dbReference>
<dbReference type="RefSeq" id="XP_001213505.1">
    <property type="nucleotide sequence ID" value="XM_001213505.1"/>
</dbReference>
<dbReference type="InterPro" id="IPR040632">
    <property type="entry name" value="Sulfotransfer_4"/>
</dbReference>
<name>Q0CPQ7_ASPTN</name>
<dbReference type="PANTHER" id="PTHR36978">
    <property type="entry name" value="P-LOOP CONTAINING NUCLEOTIDE TRIPHOSPHATE HYDROLASE"/>
    <property type="match status" value="1"/>
</dbReference>
<dbReference type="STRING" id="341663.Q0CPQ7"/>
<dbReference type="eggNOG" id="ENOG502SJAJ">
    <property type="taxonomic scope" value="Eukaryota"/>
</dbReference>
<dbReference type="SUPFAM" id="SSF52540">
    <property type="entry name" value="P-loop containing nucleoside triphosphate hydrolases"/>
    <property type="match status" value="1"/>
</dbReference>
<proteinExistence type="predicted"/>
<protein>
    <submittedName>
        <fullName evidence="1">Uncharacterized protein</fullName>
    </submittedName>
</protein>
<reference evidence="2" key="1">
    <citation type="submission" date="2005-09" db="EMBL/GenBank/DDBJ databases">
        <title>Annotation of the Aspergillus terreus NIH2624 genome.</title>
        <authorList>
            <person name="Birren B.W."/>
            <person name="Lander E.S."/>
            <person name="Galagan J.E."/>
            <person name="Nusbaum C."/>
            <person name="Devon K."/>
            <person name="Henn M."/>
            <person name="Ma L.-J."/>
            <person name="Jaffe D.B."/>
            <person name="Butler J."/>
            <person name="Alvarez P."/>
            <person name="Gnerre S."/>
            <person name="Grabherr M."/>
            <person name="Kleber M."/>
            <person name="Mauceli E.W."/>
            <person name="Brockman W."/>
            <person name="Rounsley S."/>
            <person name="Young S.K."/>
            <person name="LaButti K."/>
            <person name="Pushparaj V."/>
            <person name="DeCaprio D."/>
            <person name="Crawford M."/>
            <person name="Koehrsen M."/>
            <person name="Engels R."/>
            <person name="Montgomery P."/>
            <person name="Pearson M."/>
            <person name="Howarth C."/>
            <person name="Larson L."/>
            <person name="Luoma S."/>
            <person name="White J."/>
            <person name="Alvarado L."/>
            <person name="Kodira C.D."/>
            <person name="Zeng Q."/>
            <person name="Oleary S."/>
            <person name="Yandava C."/>
            <person name="Denning D.W."/>
            <person name="Nierman W.C."/>
            <person name="Milne T."/>
            <person name="Madden K."/>
        </authorList>
    </citation>
    <scope>NUCLEOTIDE SEQUENCE [LARGE SCALE GENOMIC DNA]</scope>
    <source>
        <strain evidence="2">NIH 2624 / FGSC A1156</strain>
    </source>
</reference>
<dbReference type="Proteomes" id="UP000007963">
    <property type="component" value="Unassembled WGS sequence"/>
</dbReference>
<dbReference type="VEuPathDB" id="FungiDB:ATEG_04327"/>
<evidence type="ECO:0000313" key="1">
    <source>
        <dbReference type="EMBL" id="EAU34774.1"/>
    </source>
</evidence>
<dbReference type="AlphaFoldDB" id="Q0CPQ7"/>
<dbReference type="Gene3D" id="3.40.50.300">
    <property type="entry name" value="P-loop containing nucleotide triphosphate hydrolases"/>
    <property type="match status" value="1"/>
</dbReference>
<gene>
    <name evidence="1" type="ORF">ATEG_04327</name>
</gene>
<organism evidence="1 2">
    <name type="scientific">Aspergillus terreus (strain NIH 2624 / FGSC A1156)</name>
    <dbReference type="NCBI Taxonomy" id="341663"/>
    <lineage>
        <taxon>Eukaryota</taxon>
        <taxon>Fungi</taxon>
        <taxon>Dikarya</taxon>
        <taxon>Ascomycota</taxon>
        <taxon>Pezizomycotina</taxon>
        <taxon>Eurotiomycetes</taxon>
        <taxon>Eurotiomycetidae</taxon>
        <taxon>Eurotiales</taxon>
        <taxon>Aspergillaceae</taxon>
        <taxon>Aspergillus</taxon>
        <taxon>Aspergillus subgen. Circumdati</taxon>
    </lineage>
</organism>
<dbReference type="OMA" id="MFWAMSD"/>
<dbReference type="OrthoDB" id="408152at2759"/>
<dbReference type="GeneID" id="4320359"/>
<dbReference type="InterPro" id="IPR027417">
    <property type="entry name" value="P-loop_NTPase"/>
</dbReference>
<dbReference type="EMBL" id="CH476599">
    <property type="protein sequence ID" value="EAU34774.1"/>
    <property type="molecule type" value="Genomic_DNA"/>
</dbReference>
<accession>Q0CPQ7</accession>
<dbReference type="Pfam" id="PF17784">
    <property type="entry name" value="Sulfotransfer_4"/>
    <property type="match status" value="1"/>
</dbReference>
<evidence type="ECO:0000313" key="2">
    <source>
        <dbReference type="Proteomes" id="UP000007963"/>
    </source>
</evidence>